<feature type="compositionally biased region" description="Low complexity" evidence="1">
    <location>
        <begin position="50"/>
        <end position="62"/>
    </location>
</feature>
<reference evidence="2" key="1">
    <citation type="journal article" date="2023" name="Mol. Phylogenet. Evol.">
        <title>Genome-scale phylogeny and comparative genomics of the fungal order Sordariales.</title>
        <authorList>
            <person name="Hensen N."/>
            <person name="Bonometti L."/>
            <person name="Westerberg I."/>
            <person name="Brannstrom I.O."/>
            <person name="Guillou S."/>
            <person name="Cros-Aarteil S."/>
            <person name="Calhoun S."/>
            <person name="Haridas S."/>
            <person name="Kuo A."/>
            <person name="Mondo S."/>
            <person name="Pangilinan J."/>
            <person name="Riley R."/>
            <person name="LaButti K."/>
            <person name="Andreopoulos B."/>
            <person name="Lipzen A."/>
            <person name="Chen C."/>
            <person name="Yan M."/>
            <person name="Daum C."/>
            <person name="Ng V."/>
            <person name="Clum A."/>
            <person name="Steindorff A."/>
            <person name="Ohm R.A."/>
            <person name="Martin F."/>
            <person name="Silar P."/>
            <person name="Natvig D.O."/>
            <person name="Lalanne C."/>
            <person name="Gautier V."/>
            <person name="Ament-Velasquez S.L."/>
            <person name="Kruys A."/>
            <person name="Hutchinson M.I."/>
            <person name="Powell A.J."/>
            <person name="Barry K."/>
            <person name="Miller A.N."/>
            <person name="Grigoriev I.V."/>
            <person name="Debuchy R."/>
            <person name="Gladieux P."/>
            <person name="Hiltunen Thoren M."/>
            <person name="Johannesson H."/>
        </authorList>
    </citation>
    <scope>NUCLEOTIDE SEQUENCE</scope>
    <source>
        <strain evidence="2">PSN293</strain>
    </source>
</reference>
<name>A0AAN6XWY4_9PEZI</name>
<sequence>MYPVTPESSARGEEAIFLSPGDPLTIANVKRLSLETPCSDDVQMRGGLGLRTTRSSGSTRSKTTTKSKGRKKPIPEPRKIIYDDFIRIDDWDHYGKVPKLLKEYEEAMASIEGSKTWTNDQKLVHKLSFMRGHHPMIPSWWRLYYKMWGITLEELDDVFTPIDEPRRVVIHAYGNELAGGKALESLFYLSQYVKDSEQIGEDAKIAPMIVKAIKGYYKWALIDAGLRNFKVKRTMIVVDYKHDFHETPSVSDDEMDLDLTNDRRGEDFIDAVSRDLERRLVALADSWRTLLWDKRTKSYAMRPPTLYAFAVIQHIVMLVSLDAADENNAVIILNQIRLNDRGQWLWNALSLAIPISIIRDAIHHTRNPRAIVPRDIDEEDDPDE</sequence>
<dbReference type="Proteomes" id="UP001301769">
    <property type="component" value="Unassembled WGS sequence"/>
</dbReference>
<evidence type="ECO:0000313" key="3">
    <source>
        <dbReference type="Proteomes" id="UP001301769"/>
    </source>
</evidence>
<dbReference type="AlphaFoldDB" id="A0AAN6XWY4"/>
<protein>
    <submittedName>
        <fullName evidence="2">Uncharacterized protein</fullName>
    </submittedName>
</protein>
<organism evidence="2 3">
    <name type="scientific">Rhypophila decipiens</name>
    <dbReference type="NCBI Taxonomy" id="261697"/>
    <lineage>
        <taxon>Eukaryota</taxon>
        <taxon>Fungi</taxon>
        <taxon>Dikarya</taxon>
        <taxon>Ascomycota</taxon>
        <taxon>Pezizomycotina</taxon>
        <taxon>Sordariomycetes</taxon>
        <taxon>Sordariomycetidae</taxon>
        <taxon>Sordariales</taxon>
        <taxon>Naviculisporaceae</taxon>
        <taxon>Rhypophila</taxon>
    </lineage>
</organism>
<proteinExistence type="predicted"/>
<dbReference type="EMBL" id="MU858243">
    <property type="protein sequence ID" value="KAK4208443.1"/>
    <property type="molecule type" value="Genomic_DNA"/>
</dbReference>
<evidence type="ECO:0000256" key="1">
    <source>
        <dbReference type="SAM" id="MobiDB-lite"/>
    </source>
</evidence>
<accession>A0AAN6XWY4</accession>
<reference evidence="2" key="2">
    <citation type="submission" date="2023-05" db="EMBL/GenBank/DDBJ databases">
        <authorList>
            <consortium name="Lawrence Berkeley National Laboratory"/>
            <person name="Steindorff A."/>
            <person name="Hensen N."/>
            <person name="Bonometti L."/>
            <person name="Westerberg I."/>
            <person name="Brannstrom I.O."/>
            <person name="Guillou S."/>
            <person name="Cros-Aarteil S."/>
            <person name="Calhoun S."/>
            <person name="Haridas S."/>
            <person name="Kuo A."/>
            <person name="Mondo S."/>
            <person name="Pangilinan J."/>
            <person name="Riley R."/>
            <person name="Labutti K."/>
            <person name="Andreopoulos B."/>
            <person name="Lipzen A."/>
            <person name="Chen C."/>
            <person name="Yanf M."/>
            <person name="Daum C."/>
            <person name="Ng V."/>
            <person name="Clum A."/>
            <person name="Ohm R."/>
            <person name="Martin F."/>
            <person name="Silar P."/>
            <person name="Natvig D."/>
            <person name="Lalanne C."/>
            <person name="Gautier V."/>
            <person name="Ament-Velasquez S.L."/>
            <person name="Kruys A."/>
            <person name="Hutchinson M.I."/>
            <person name="Powell A.J."/>
            <person name="Barry K."/>
            <person name="Miller A.N."/>
            <person name="Grigoriev I.V."/>
            <person name="Debuchy R."/>
            <person name="Gladieux P."/>
            <person name="Thoren M.H."/>
            <person name="Johannesson H."/>
        </authorList>
    </citation>
    <scope>NUCLEOTIDE SEQUENCE</scope>
    <source>
        <strain evidence="2">PSN293</strain>
    </source>
</reference>
<comment type="caution">
    <text evidence="2">The sequence shown here is derived from an EMBL/GenBank/DDBJ whole genome shotgun (WGS) entry which is preliminary data.</text>
</comment>
<keyword evidence="3" id="KW-1185">Reference proteome</keyword>
<feature type="compositionally biased region" description="Basic residues" evidence="1">
    <location>
        <begin position="63"/>
        <end position="72"/>
    </location>
</feature>
<feature type="region of interest" description="Disordered" evidence="1">
    <location>
        <begin position="40"/>
        <end position="75"/>
    </location>
</feature>
<gene>
    <name evidence="2" type="ORF">QBC37DRAFT_405280</name>
</gene>
<evidence type="ECO:0000313" key="2">
    <source>
        <dbReference type="EMBL" id="KAK4208443.1"/>
    </source>
</evidence>